<dbReference type="EMBL" id="JBHFQA010000019">
    <property type="protein sequence ID" value="KAL2082091.1"/>
    <property type="molecule type" value="Genomic_DNA"/>
</dbReference>
<evidence type="ECO:0000313" key="3">
    <source>
        <dbReference type="Proteomes" id="UP001591681"/>
    </source>
</evidence>
<feature type="region of interest" description="Disordered" evidence="1">
    <location>
        <begin position="344"/>
        <end position="401"/>
    </location>
</feature>
<proteinExistence type="predicted"/>
<evidence type="ECO:0000256" key="1">
    <source>
        <dbReference type="SAM" id="MobiDB-lite"/>
    </source>
</evidence>
<feature type="region of interest" description="Disordered" evidence="1">
    <location>
        <begin position="71"/>
        <end position="117"/>
    </location>
</feature>
<organism evidence="2 3">
    <name type="scientific">Coilia grayii</name>
    <name type="common">Gray's grenadier anchovy</name>
    <dbReference type="NCBI Taxonomy" id="363190"/>
    <lineage>
        <taxon>Eukaryota</taxon>
        <taxon>Metazoa</taxon>
        <taxon>Chordata</taxon>
        <taxon>Craniata</taxon>
        <taxon>Vertebrata</taxon>
        <taxon>Euteleostomi</taxon>
        <taxon>Actinopterygii</taxon>
        <taxon>Neopterygii</taxon>
        <taxon>Teleostei</taxon>
        <taxon>Clupei</taxon>
        <taxon>Clupeiformes</taxon>
        <taxon>Clupeoidei</taxon>
        <taxon>Engraulidae</taxon>
        <taxon>Coilinae</taxon>
        <taxon>Coilia</taxon>
    </lineage>
</organism>
<keyword evidence="3" id="KW-1185">Reference proteome</keyword>
<name>A0ABD1J4J0_9TELE</name>
<evidence type="ECO:0000313" key="2">
    <source>
        <dbReference type="EMBL" id="KAL2082091.1"/>
    </source>
</evidence>
<feature type="region of interest" description="Disordered" evidence="1">
    <location>
        <begin position="1"/>
        <end position="39"/>
    </location>
</feature>
<comment type="caution">
    <text evidence="2">The sequence shown here is derived from an EMBL/GenBank/DDBJ whole genome shotgun (WGS) entry which is preliminary data.</text>
</comment>
<feature type="compositionally biased region" description="Low complexity" evidence="1">
    <location>
        <begin position="344"/>
        <end position="363"/>
    </location>
</feature>
<dbReference type="Proteomes" id="UP001591681">
    <property type="component" value="Unassembled WGS sequence"/>
</dbReference>
<protein>
    <submittedName>
        <fullName evidence="2">Uncharacterized protein</fullName>
    </submittedName>
</protein>
<reference evidence="2 3" key="1">
    <citation type="submission" date="2024-09" db="EMBL/GenBank/DDBJ databases">
        <title>A chromosome-level genome assembly of Gray's grenadier anchovy, Coilia grayii.</title>
        <authorList>
            <person name="Fu Z."/>
        </authorList>
    </citation>
    <scope>NUCLEOTIDE SEQUENCE [LARGE SCALE GENOMIC DNA]</scope>
    <source>
        <strain evidence="2">G4</strain>
        <tissue evidence="2">Muscle</tissue>
    </source>
</reference>
<accession>A0ABD1J4J0</accession>
<dbReference type="AlphaFoldDB" id="A0ABD1J4J0"/>
<sequence length="401" mass="43561">MGAVLQQDLGDPDVHDGTDEAEEEWKAGDEGFKEDEEQPEEIKFLEHHHALLQTSEASGEPVTATATVANASTSQSGSVHPPPSCDNDDNPGMEMQEAKDKEQQQQEEEENVDSHGGYDHTVALAHSLVALRNEAFISQRQATQIIALWQRMTERDKAVGDPITSHQGTPTPGVDVLKRAVLGQAAQSPELSRLVEAIILELCRLHIQEINAIPQRWDSVMRDYRQIQKNVLSCPTLMAHTRMQLFVVSKRTLTQWHNQTGSVMMRETTTTAVPKASAPQTLAAPLPAPNTVLQQPKQPHQPLQLHSEDTSGLALTIRGPQANNGIVTTASAITSACATRATPTTCAITSSSSSDTSTISTTPNGSDNPTIRTTSNTSAYPSAEIEYDSNEAIPKSRLEEQ</sequence>
<gene>
    <name evidence="2" type="ORF">ACEWY4_021909</name>
</gene>
<feature type="compositionally biased region" description="Basic and acidic residues" evidence="1">
    <location>
        <begin position="12"/>
        <end position="31"/>
    </location>
</feature>
<feature type="compositionally biased region" description="Polar residues" evidence="1">
    <location>
        <begin position="364"/>
        <end position="380"/>
    </location>
</feature>